<feature type="compositionally biased region" description="Basic residues" evidence="1">
    <location>
        <begin position="124"/>
        <end position="142"/>
    </location>
</feature>
<keyword evidence="3" id="KW-1185">Reference proteome</keyword>
<name>A0A9W7FI55_9STRA</name>
<reference evidence="3" key="1">
    <citation type="journal article" date="2023" name="Commun. Biol.">
        <title>Genome analysis of Parmales, the sister group of diatoms, reveals the evolutionary specialization of diatoms from phago-mixotrophs to photoautotrophs.</title>
        <authorList>
            <person name="Ban H."/>
            <person name="Sato S."/>
            <person name="Yoshikawa S."/>
            <person name="Yamada K."/>
            <person name="Nakamura Y."/>
            <person name="Ichinomiya M."/>
            <person name="Sato N."/>
            <person name="Blanc-Mathieu R."/>
            <person name="Endo H."/>
            <person name="Kuwata A."/>
            <person name="Ogata H."/>
        </authorList>
    </citation>
    <scope>NUCLEOTIDE SEQUENCE [LARGE SCALE GENOMIC DNA]</scope>
    <source>
        <strain evidence="3">NIES 3700</strain>
    </source>
</reference>
<comment type="caution">
    <text evidence="2">The sequence shown here is derived from an EMBL/GenBank/DDBJ whole genome shotgun (WGS) entry which is preliminary data.</text>
</comment>
<feature type="compositionally biased region" description="Low complexity" evidence="1">
    <location>
        <begin position="22"/>
        <end position="46"/>
    </location>
</feature>
<proteinExistence type="predicted"/>
<dbReference type="EMBL" id="BRXW01000177">
    <property type="protein sequence ID" value="GMI12473.1"/>
    <property type="molecule type" value="Genomic_DNA"/>
</dbReference>
<evidence type="ECO:0000313" key="2">
    <source>
        <dbReference type="EMBL" id="GMI12473.1"/>
    </source>
</evidence>
<feature type="compositionally biased region" description="Polar residues" evidence="1">
    <location>
        <begin position="47"/>
        <end position="58"/>
    </location>
</feature>
<feature type="region of interest" description="Disordered" evidence="1">
    <location>
        <begin position="14"/>
        <end position="206"/>
    </location>
</feature>
<dbReference type="AlphaFoldDB" id="A0A9W7FI55"/>
<gene>
    <name evidence="2" type="ORF">TrLO_g2950</name>
</gene>
<sequence>MASYDGFFNLSMSSKVGEETMSPASPGSKSSASPGSKHSKASPGSKQSKPSFKMNVTPSRLHFPPEGLNFSFLHKKDTKQKVTEPVVKQPATKTQPPRSKKRKSLSSTSLSSNSTASTPPPSPKKARNRRPPKRKLTPKKWNPHQTSPLRGLLHIFGNNDPKNWKRQKSPPVSPLRYTAKYPPERDPGADLYDPKSHGNYYTSPFV</sequence>
<dbReference type="Proteomes" id="UP001165122">
    <property type="component" value="Unassembled WGS sequence"/>
</dbReference>
<accession>A0A9W7FI55</accession>
<feature type="compositionally biased region" description="Low complexity" evidence="1">
    <location>
        <begin position="105"/>
        <end position="117"/>
    </location>
</feature>
<evidence type="ECO:0000313" key="3">
    <source>
        <dbReference type="Proteomes" id="UP001165122"/>
    </source>
</evidence>
<evidence type="ECO:0000256" key="1">
    <source>
        <dbReference type="SAM" id="MobiDB-lite"/>
    </source>
</evidence>
<feature type="compositionally biased region" description="Basic and acidic residues" evidence="1">
    <location>
        <begin position="182"/>
        <end position="196"/>
    </location>
</feature>
<organism evidence="2 3">
    <name type="scientific">Triparma laevis f. longispina</name>
    <dbReference type="NCBI Taxonomy" id="1714387"/>
    <lineage>
        <taxon>Eukaryota</taxon>
        <taxon>Sar</taxon>
        <taxon>Stramenopiles</taxon>
        <taxon>Ochrophyta</taxon>
        <taxon>Bolidophyceae</taxon>
        <taxon>Parmales</taxon>
        <taxon>Triparmaceae</taxon>
        <taxon>Triparma</taxon>
    </lineage>
</organism>
<protein>
    <submittedName>
        <fullName evidence="2">Uncharacterized protein</fullName>
    </submittedName>
</protein>